<dbReference type="AlphaFoldDB" id="A0A286UHA4"/>
<dbReference type="PROSITE" id="PS00916">
    <property type="entry name" value="PI3_4_KINASE_2"/>
    <property type="match status" value="1"/>
</dbReference>
<comment type="caution">
    <text evidence="10">The sequence shown here is derived from an EMBL/GenBank/DDBJ whole genome shotgun (WGS) entry which is preliminary data.</text>
</comment>
<evidence type="ECO:0000313" key="11">
    <source>
        <dbReference type="Proteomes" id="UP000217199"/>
    </source>
</evidence>
<keyword evidence="11" id="KW-1185">Reference proteome</keyword>
<dbReference type="PROSITE" id="PS50290">
    <property type="entry name" value="PI3_4_KINASE_3"/>
    <property type="match status" value="1"/>
</dbReference>
<feature type="compositionally biased region" description="Basic and acidic residues" evidence="8">
    <location>
        <begin position="707"/>
        <end position="728"/>
    </location>
</feature>
<evidence type="ECO:0000256" key="3">
    <source>
        <dbReference type="ARBA" id="ARBA00022741"/>
    </source>
</evidence>
<feature type="region of interest" description="Disordered" evidence="8">
    <location>
        <begin position="412"/>
        <end position="438"/>
    </location>
</feature>
<dbReference type="GO" id="GO:0000329">
    <property type="term" value="C:fungal-type vacuole membrane"/>
    <property type="evidence" value="ECO:0007669"/>
    <property type="project" value="TreeGrafter"/>
</dbReference>
<dbReference type="InterPro" id="IPR018936">
    <property type="entry name" value="PI3/4_kinase_CS"/>
</dbReference>
<feature type="region of interest" description="Disordered" evidence="8">
    <location>
        <begin position="578"/>
        <end position="654"/>
    </location>
</feature>
<comment type="subcellular location">
    <subcellularLocation>
        <location evidence="7">Cell membrane</location>
        <topology evidence="7">Peripheral membrane protein</topology>
    </subcellularLocation>
    <subcellularLocation>
        <location evidence="7">Vacuole membrane</location>
        <topology evidence="7">Peripheral membrane protein</topology>
    </subcellularLocation>
</comment>
<dbReference type="Proteomes" id="UP000217199">
    <property type="component" value="Unassembled WGS sequence"/>
</dbReference>
<feature type="compositionally biased region" description="Polar residues" evidence="8">
    <location>
        <begin position="695"/>
        <end position="706"/>
    </location>
</feature>
<keyword evidence="1 7" id="KW-1003">Cell membrane</keyword>
<dbReference type="GO" id="GO:0005802">
    <property type="term" value="C:trans-Golgi network"/>
    <property type="evidence" value="ECO:0007669"/>
    <property type="project" value="TreeGrafter"/>
</dbReference>
<evidence type="ECO:0000256" key="6">
    <source>
        <dbReference type="ARBA" id="ARBA00023136"/>
    </source>
</evidence>
<dbReference type="STRING" id="2282107.A0A286UHA4"/>
<dbReference type="InterPro" id="IPR039756">
    <property type="entry name" value="Lsb6/PI4K2"/>
</dbReference>
<feature type="region of interest" description="Disordered" evidence="8">
    <location>
        <begin position="1"/>
        <end position="43"/>
    </location>
</feature>
<feature type="compositionally biased region" description="Polar residues" evidence="8">
    <location>
        <begin position="786"/>
        <end position="796"/>
    </location>
</feature>
<dbReference type="EMBL" id="NBII01000005">
    <property type="protein sequence ID" value="PAV18991.1"/>
    <property type="molecule type" value="Genomic_DNA"/>
</dbReference>
<reference evidence="10 11" key="1">
    <citation type="journal article" date="2017" name="Mol. Ecol.">
        <title>Comparative and population genomic landscape of Phellinus noxius: A hypervariable fungus causing root rot in trees.</title>
        <authorList>
            <person name="Chung C.L."/>
            <person name="Lee T.J."/>
            <person name="Akiba M."/>
            <person name="Lee H.H."/>
            <person name="Kuo T.H."/>
            <person name="Liu D."/>
            <person name="Ke H.M."/>
            <person name="Yokoi T."/>
            <person name="Roa M.B."/>
            <person name="Lu M.J."/>
            <person name="Chang Y.Y."/>
            <person name="Ann P.J."/>
            <person name="Tsai J.N."/>
            <person name="Chen C.Y."/>
            <person name="Tzean S.S."/>
            <person name="Ota Y."/>
            <person name="Hattori T."/>
            <person name="Sahashi N."/>
            <person name="Liou R.F."/>
            <person name="Kikuchi T."/>
            <person name="Tsai I.J."/>
        </authorList>
    </citation>
    <scope>NUCLEOTIDE SEQUENCE [LARGE SCALE GENOMIC DNA]</scope>
    <source>
        <strain evidence="10 11">FFPRI411160</strain>
    </source>
</reference>
<keyword evidence="2 7" id="KW-0808">Transferase</keyword>
<keyword evidence="4 7" id="KW-0418">Kinase</keyword>
<evidence type="ECO:0000256" key="1">
    <source>
        <dbReference type="ARBA" id="ARBA00022475"/>
    </source>
</evidence>
<organism evidence="10 11">
    <name type="scientific">Pyrrhoderma noxium</name>
    <dbReference type="NCBI Taxonomy" id="2282107"/>
    <lineage>
        <taxon>Eukaryota</taxon>
        <taxon>Fungi</taxon>
        <taxon>Dikarya</taxon>
        <taxon>Basidiomycota</taxon>
        <taxon>Agaricomycotina</taxon>
        <taxon>Agaricomycetes</taxon>
        <taxon>Hymenochaetales</taxon>
        <taxon>Hymenochaetaceae</taxon>
        <taxon>Pyrrhoderma</taxon>
    </lineage>
</organism>
<dbReference type="FunCoup" id="A0A286UHA4">
    <property type="interactions" value="154"/>
</dbReference>
<evidence type="ECO:0000256" key="8">
    <source>
        <dbReference type="SAM" id="MobiDB-lite"/>
    </source>
</evidence>
<dbReference type="GO" id="GO:0004430">
    <property type="term" value="F:1-phosphatidylinositol 4-kinase activity"/>
    <property type="evidence" value="ECO:0007669"/>
    <property type="project" value="UniProtKB-UniRule"/>
</dbReference>
<comment type="catalytic activity">
    <reaction evidence="7">
        <text>a 1,2-diacyl-sn-glycero-3-phospho-(1D-myo-inositol) + ATP = a 1,2-diacyl-sn-glycero-3-phospho-(1D-myo-inositol 4-phosphate) + ADP + H(+)</text>
        <dbReference type="Rhea" id="RHEA:19877"/>
        <dbReference type="ChEBI" id="CHEBI:15378"/>
        <dbReference type="ChEBI" id="CHEBI:30616"/>
        <dbReference type="ChEBI" id="CHEBI:57880"/>
        <dbReference type="ChEBI" id="CHEBI:58178"/>
        <dbReference type="ChEBI" id="CHEBI:456216"/>
        <dbReference type="EC" id="2.7.1.67"/>
    </reaction>
</comment>
<protein>
    <recommendedName>
        <fullName evidence="7">Phosphatidylinositol 4-kinase</fullName>
        <ecNumber evidence="7">2.7.1.67</ecNumber>
    </recommendedName>
</protein>
<dbReference type="GO" id="GO:0046854">
    <property type="term" value="P:phosphatidylinositol phosphate biosynthetic process"/>
    <property type="evidence" value="ECO:0007669"/>
    <property type="project" value="UniProtKB-UniRule"/>
</dbReference>
<dbReference type="GO" id="GO:0005768">
    <property type="term" value="C:endosome"/>
    <property type="evidence" value="ECO:0007669"/>
    <property type="project" value="UniProtKB-UniRule"/>
</dbReference>
<dbReference type="InParanoid" id="A0A286UHA4"/>
<feature type="domain" description="PI3K/PI4K catalytic" evidence="9">
    <location>
        <begin position="130"/>
        <end position="565"/>
    </location>
</feature>
<keyword evidence="6" id="KW-0472">Membrane</keyword>
<keyword evidence="3 7" id="KW-0547">Nucleotide-binding</keyword>
<dbReference type="Pfam" id="PF00454">
    <property type="entry name" value="PI3_PI4_kinase"/>
    <property type="match status" value="1"/>
</dbReference>
<comment type="similarity">
    <text evidence="7">Belongs to the PI3/PI4-kinase family.</text>
</comment>
<comment type="cofactor">
    <cofactor evidence="7">
        <name>Mg(2+)</name>
        <dbReference type="ChEBI" id="CHEBI:18420"/>
    </cofactor>
    <cofactor evidence="7">
        <name>Mn(2+)</name>
        <dbReference type="ChEBI" id="CHEBI:29035"/>
    </cofactor>
</comment>
<keyword evidence="5 7" id="KW-0067">ATP-binding</keyword>
<proteinExistence type="inferred from homology"/>
<dbReference type="InterPro" id="IPR000403">
    <property type="entry name" value="PI3/4_kinase_cat_dom"/>
</dbReference>
<accession>A0A286UHA4</accession>
<feature type="compositionally biased region" description="Acidic residues" evidence="8">
    <location>
        <begin position="675"/>
        <end position="689"/>
    </location>
</feature>
<evidence type="ECO:0000256" key="4">
    <source>
        <dbReference type="ARBA" id="ARBA00022777"/>
    </source>
</evidence>
<evidence type="ECO:0000259" key="9">
    <source>
        <dbReference type="PROSITE" id="PS50290"/>
    </source>
</evidence>
<evidence type="ECO:0000256" key="7">
    <source>
        <dbReference type="RuleBase" id="RU367084"/>
    </source>
</evidence>
<feature type="compositionally biased region" description="Low complexity" evidence="8">
    <location>
        <begin position="734"/>
        <end position="747"/>
    </location>
</feature>
<name>A0A286UHA4_9AGAM</name>
<dbReference type="PANTHER" id="PTHR12865">
    <property type="entry name" value="PHOSPHATIDYLINOSITOL 4-KINASE TYPE-II"/>
    <property type="match status" value="1"/>
</dbReference>
<feature type="compositionally biased region" description="Polar residues" evidence="8">
    <location>
        <begin position="412"/>
        <end position="426"/>
    </location>
</feature>
<evidence type="ECO:0000313" key="10">
    <source>
        <dbReference type="EMBL" id="PAV18991.1"/>
    </source>
</evidence>
<evidence type="ECO:0000256" key="2">
    <source>
        <dbReference type="ARBA" id="ARBA00022679"/>
    </source>
</evidence>
<feature type="compositionally biased region" description="Low complexity" evidence="8">
    <location>
        <begin position="16"/>
        <end position="28"/>
    </location>
</feature>
<feature type="region of interest" description="Disordered" evidence="8">
    <location>
        <begin position="675"/>
        <end position="797"/>
    </location>
</feature>
<dbReference type="GO" id="GO:0005886">
    <property type="term" value="C:plasma membrane"/>
    <property type="evidence" value="ECO:0007669"/>
    <property type="project" value="UniProtKB-SubCell"/>
</dbReference>
<evidence type="ECO:0000256" key="5">
    <source>
        <dbReference type="ARBA" id="ARBA00022840"/>
    </source>
</evidence>
<dbReference type="GO" id="GO:0007032">
    <property type="term" value="P:endosome organization"/>
    <property type="evidence" value="ECO:0007669"/>
    <property type="project" value="TreeGrafter"/>
</dbReference>
<gene>
    <name evidence="10" type="ORF">PNOK_0583500</name>
</gene>
<dbReference type="PANTHER" id="PTHR12865:SF1">
    <property type="entry name" value="PHOSPHATIDYLINOSITOL 4-KINASE TYPE 2"/>
    <property type="match status" value="1"/>
</dbReference>
<dbReference type="GO" id="GO:0005524">
    <property type="term" value="F:ATP binding"/>
    <property type="evidence" value="ECO:0007669"/>
    <property type="project" value="UniProtKB-UniRule"/>
</dbReference>
<dbReference type="GO" id="GO:0007030">
    <property type="term" value="P:Golgi organization"/>
    <property type="evidence" value="ECO:0007669"/>
    <property type="project" value="TreeGrafter"/>
</dbReference>
<dbReference type="EC" id="2.7.1.67" evidence="7"/>
<dbReference type="OrthoDB" id="3349449at2759"/>
<sequence>MAPNRSEYQPLAQSVDDLNGDLSNNDSGTVATDSRTRSKRRLARPGTIDLRNLDAAFKRWTESIAQKVKGKKKKESDDSRKEILRSVFDPQVHVQFAPPSVVKTLDHGPPMSQSDYDRLVMSVQKAIGEGIHPKMISKGSSGSYFARAKVEGKVQTVAVFKPKDEEPYGRLNPKTTKWLHRQFRWLIPFGRACLIPNLSYISEAAASLLDDRLDLNIVPKTQLVSFSSPAFFYDWLDRNAAKKGKPLPEKIGSMQCFMHGYQDASDFLRIHPWPGRSIRDTFDDSNHRTGRFKKRLFTALKVVCGKTGDEDDINEIEEDLDEERVLFDITEDDGVDKPFYWSAVLQQSFREELEKLVILDYIMHNTDRGADNYMIKYCEGEHEKELVDVAPTRSSTLQMPVMGELRRDSLISTSSRTMPQTPGTSAPSPPNPSRTSSYFKSASYTRLPHIHIAAIDNSLAFPHEHPRGWRSYTYGWLYLPVSVIGQPFSQKTREHFLPLLTSKAWWEETTHQLRKLFAIDPDFNRKMFQRQLAVIKGQAYNVIQSLKHADEGPLELTRRQKHLVWDDEVEVADDTMTELFSGPLSGSPKPSVKTLPVAVPSSPPHRRSSSHSALESPLLQRGFPPPARRSAPDSRPVPFASKLPRIHPGTSGVTVLEHMERVDAVEAGLRRLAIDEDTIEEGEEEEDDVGIMGASPNQRPPTTQGDSSRREGVEEERSGSVTPTRKDSVNVQVLSSPLLSPASEAPPGGMESLASSMTEEDLVAMSRSTSALEPAPTPLHLRFGSQEPSGAGSSSRPVLDWIREEATERKRIMIVERLETVEAKPLCSCW</sequence>